<accession>A0A1H1JWD8</accession>
<keyword evidence="2" id="KW-1185">Reference proteome</keyword>
<dbReference type="EMBL" id="FNKP01000004">
    <property type="protein sequence ID" value="SDR54286.1"/>
    <property type="molecule type" value="Genomic_DNA"/>
</dbReference>
<dbReference type="InterPro" id="IPR010985">
    <property type="entry name" value="Ribbon_hlx_hlx"/>
</dbReference>
<proteinExistence type="predicted"/>
<organism evidence="1 2">
    <name type="scientific">Paraburkholderia fungorum</name>
    <dbReference type="NCBI Taxonomy" id="134537"/>
    <lineage>
        <taxon>Bacteria</taxon>
        <taxon>Pseudomonadati</taxon>
        <taxon>Pseudomonadota</taxon>
        <taxon>Betaproteobacteria</taxon>
        <taxon>Burkholderiales</taxon>
        <taxon>Burkholderiaceae</taxon>
        <taxon>Paraburkholderia</taxon>
    </lineage>
</organism>
<dbReference type="RefSeq" id="WP_366487204.1">
    <property type="nucleotide sequence ID" value="NZ_FNKP01000004.1"/>
</dbReference>
<dbReference type="Proteomes" id="UP000183487">
    <property type="component" value="Unassembled WGS sequence"/>
</dbReference>
<name>A0A1H1JWD8_9BURK</name>
<evidence type="ECO:0000313" key="1">
    <source>
        <dbReference type="EMBL" id="SDR54286.1"/>
    </source>
</evidence>
<dbReference type="SUPFAM" id="SSF47598">
    <property type="entry name" value="Ribbon-helix-helix"/>
    <property type="match status" value="1"/>
</dbReference>
<sequence length="96" mass="10598">MRSKPEKSSQVIAVRVEPMIEQRLKLLAESTGQSQSFFLKQLIEDGIAAMEDVWLPKEISSQIRSGILPAELGGTTMDLFGDPFRLDLLGDPLPGQ</sequence>
<reference evidence="2" key="1">
    <citation type="submission" date="2016-10" db="EMBL/GenBank/DDBJ databases">
        <authorList>
            <person name="Varghese N."/>
        </authorList>
    </citation>
    <scope>NUCLEOTIDE SEQUENCE [LARGE SCALE GENOMIC DNA]</scope>
    <source>
        <strain evidence="2">GAS106B</strain>
    </source>
</reference>
<dbReference type="GO" id="GO:0006355">
    <property type="term" value="P:regulation of DNA-templated transcription"/>
    <property type="evidence" value="ECO:0007669"/>
    <property type="project" value="InterPro"/>
</dbReference>
<protein>
    <submittedName>
        <fullName evidence="1">RHH-type transcriptional regulator, rel operon repressor / antitoxin RelB</fullName>
    </submittedName>
</protein>
<dbReference type="AlphaFoldDB" id="A0A1H1JWD8"/>
<evidence type="ECO:0000313" key="2">
    <source>
        <dbReference type="Proteomes" id="UP000183487"/>
    </source>
</evidence>
<gene>
    <name evidence="1" type="ORF">SAMN05443245_7394</name>
</gene>